<dbReference type="InterPro" id="IPR013766">
    <property type="entry name" value="Thioredoxin_domain"/>
</dbReference>
<dbReference type="SUPFAM" id="SSF52833">
    <property type="entry name" value="Thioredoxin-like"/>
    <property type="match status" value="1"/>
</dbReference>
<dbReference type="EMBL" id="JAPEUR010000091">
    <property type="protein sequence ID" value="KAJ4321731.1"/>
    <property type="molecule type" value="Genomic_DNA"/>
</dbReference>
<dbReference type="Proteomes" id="UP001140502">
    <property type="component" value="Unassembled WGS sequence"/>
</dbReference>
<name>A0A9W8WEA3_9HYPO</name>
<dbReference type="PANTHER" id="PTHR46115">
    <property type="entry name" value="THIOREDOXIN-LIKE PROTEIN 1"/>
    <property type="match status" value="1"/>
</dbReference>
<comment type="caution">
    <text evidence="5">The sequence shown here is derived from an EMBL/GenBank/DDBJ whole genome shotgun (WGS) entry which is preliminary data.</text>
</comment>
<keyword evidence="2" id="KW-1015">Disulfide bond</keyword>
<gene>
    <name evidence="5" type="ORF">N0V84_005164</name>
</gene>
<dbReference type="PRINTS" id="PR00421">
    <property type="entry name" value="THIOREDOXIN"/>
</dbReference>
<proteinExistence type="inferred from homology"/>
<dbReference type="CDD" id="cd02947">
    <property type="entry name" value="TRX_family"/>
    <property type="match status" value="1"/>
</dbReference>
<evidence type="ECO:0000256" key="2">
    <source>
        <dbReference type="ARBA" id="ARBA00023157"/>
    </source>
</evidence>
<feature type="compositionally biased region" description="Basic and acidic residues" evidence="3">
    <location>
        <begin position="110"/>
        <end position="138"/>
    </location>
</feature>
<accession>A0A9W8WEA3</accession>
<comment type="similarity">
    <text evidence="1">Belongs to the thioredoxin family.</text>
</comment>
<evidence type="ECO:0000313" key="5">
    <source>
        <dbReference type="EMBL" id="KAJ4321731.1"/>
    </source>
</evidence>
<feature type="domain" description="Thioredoxin" evidence="4">
    <location>
        <begin position="1"/>
        <end position="108"/>
    </location>
</feature>
<evidence type="ECO:0000313" key="6">
    <source>
        <dbReference type="Proteomes" id="UP001140502"/>
    </source>
</evidence>
<dbReference type="Pfam" id="PF00085">
    <property type="entry name" value="Thioredoxin"/>
    <property type="match status" value="1"/>
</dbReference>
<feature type="region of interest" description="Disordered" evidence="3">
    <location>
        <begin position="108"/>
        <end position="138"/>
    </location>
</feature>
<evidence type="ECO:0000256" key="3">
    <source>
        <dbReference type="SAM" id="MobiDB-lite"/>
    </source>
</evidence>
<dbReference type="InterPro" id="IPR036249">
    <property type="entry name" value="Thioredoxin-like_sf"/>
</dbReference>
<organism evidence="5 6">
    <name type="scientific">Fusarium piperis</name>
    <dbReference type="NCBI Taxonomy" id="1435070"/>
    <lineage>
        <taxon>Eukaryota</taxon>
        <taxon>Fungi</taxon>
        <taxon>Dikarya</taxon>
        <taxon>Ascomycota</taxon>
        <taxon>Pezizomycotina</taxon>
        <taxon>Sordariomycetes</taxon>
        <taxon>Hypocreomycetidae</taxon>
        <taxon>Hypocreales</taxon>
        <taxon>Nectriaceae</taxon>
        <taxon>Fusarium</taxon>
        <taxon>Fusarium solani species complex</taxon>
    </lineage>
</organism>
<dbReference type="PROSITE" id="PS51352">
    <property type="entry name" value="THIOREDOXIN_2"/>
    <property type="match status" value="1"/>
</dbReference>
<reference evidence="5" key="1">
    <citation type="submission" date="2022-10" db="EMBL/GenBank/DDBJ databases">
        <title>Tapping the CABI collections for fungal endophytes: first genome assemblies for Collariella, Neodidymelliopsis, Ascochyta clinopodiicola, Didymella pomorum, Didymosphaeria variabile, Neocosmospora piperis and Neocucurbitaria cava.</title>
        <authorList>
            <person name="Hill R."/>
        </authorList>
    </citation>
    <scope>NUCLEOTIDE SEQUENCE</scope>
    <source>
        <strain evidence="5">IMI 366586</strain>
    </source>
</reference>
<dbReference type="OrthoDB" id="10263751at2759"/>
<evidence type="ECO:0000256" key="1">
    <source>
        <dbReference type="ARBA" id="ARBA00008987"/>
    </source>
</evidence>
<dbReference type="AlphaFoldDB" id="A0A9W8WEA3"/>
<keyword evidence="6" id="KW-1185">Reference proteome</keyword>
<dbReference type="Gene3D" id="3.40.30.10">
    <property type="entry name" value="Glutaredoxin"/>
    <property type="match status" value="1"/>
</dbReference>
<protein>
    <recommendedName>
        <fullName evidence="4">Thioredoxin domain-containing protein</fullName>
    </recommendedName>
</protein>
<sequence length="138" mass="15236">MSVIDIKSRAQFNELIDKTPYVAIQAHATWCGPCKAISPIFKKHADTLTIPDKYVFAKFDTDDVPDLAFELGIRSIPAFFFFENGTKDADLVGPVPPKLKTLVEGYSAKAKGEGAEPAAEKPAEEKKEENTLKTDENF</sequence>
<evidence type="ECO:0000259" key="4">
    <source>
        <dbReference type="PROSITE" id="PS51352"/>
    </source>
</evidence>